<evidence type="ECO:0000313" key="1">
    <source>
        <dbReference type="EMBL" id="RPA78045.1"/>
    </source>
</evidence>
<sequence>MASELVKEEKVAAGFATAEKGEPANALITRAERRRTTHRLIRYLAKTGFGGESRSFGIFAPDRFLISTSTWLQLREQDRIPQQLSECVEIVSSLLNEVANHLGDDDYGILGFFDNAYKRLRKEDFNTNAPLTFAQDRWTDVWARLKNQSTYFFLRLGKSFTPRVPPMAEWRPKKLWLVYSTLHGCNESMAAAILPFYRRQMEMGYAWIDEFSDKDSPLSIQIQNELIDFLVTMKKCMGLLFFLWELRIPSAENSMIKHCPAAQEIWGTSYPSTRAERDGKEPGTG</sequence>
<protein>
    <submittedName>
        <fullName evidence="1">Uncharacterized protein</fullName>
    </submittedName>
</protein>
<keyword evidence="2" id="KW-1185">Reference proteome</keyword>
<reference evidence="1 2" key="1">
    <citation type="journal article" date="2018" name="Nat. Ecol. Evol.">
        <title>Pezizomycetes genomes reveal the molecular basis of ectomycorrhizal truffle lifestyle.</title>
        <authorList>
            <person name="Murat C."/>
            <person name="Payen T."/>
            <person name="Noel B."/>
            <person name="Kuo A."/>
            <person name="Morin E."/>
            <person name="Chen J."/>
            <person name="Kohler A."/>
            <person name="Krizsan K."/>
            <person name="Balestrini R."/>
            <person name="Da Silva C."/>
            <person name="Montanini B."/>
            <person name="Hainaut M."/>
            <person name="Levati E."/>
            <person name="Barry K.W."/>
            <person name="Belfiori B."/>
            <person name="Cichocki N."/>
            <person name="Clum A."/>
            <person name="Dockter R.B."/>
            <person name="Fauchery L."/>
            <person name="Guy J."/>
            <person name="Iotti M."/>
            <person name="Le Tacon F."/>
            <person name="Lindquist E.A."/>
            <person name="Lipzen A."/>
            <person name="Malagnac F."/>
            <person name="Mello A."/>
            <person name="Molinier V."/>
            <person name="Miyauchi S."/>
            <person name="Poulain J."/>
            <person name="Riccioni C."/>
            <person name="Rubini A."/>
            <person name="Sitrit Y."/>
            <person name="Splivallo R."/>
            <person name="Traeger S."/>
            <person name="Wang M."/>
            <person name="Zifcakova L."/>
            <person name="Wipf D."/>
            <person name="Zambonelli A."/>
            <person name="Paolocci F."/>
            <person name="Nowrousian M."/>
            <person name="Ottonello S."/>
            <person name="Baldrian P."/>
            <person name="Spatafora J.W."/>
            <person name="Henrissat B."/>
            <person name="Nagy L.G."/>
            <person name="Aury J.M."/>
            <person name="Wincker P."/>
            <person name="Grigoriev I.V."/>
            <person name="Bonfante P."/>
            <person name="Martin F.M."/>
        </authorList>
    </citation>
    <scope>NUCLEOTIDE SEQUENCE [LARGE SCALE GENOMIC DNA]</scope>
    <source>
        <strain evidence="1 2">RN42</strain>
    </source>
</reference>
<proteinExistence type="predicted"/>
<evidence type="ECO:0000313" key="2">
    <source>
        <dbReference type="Proteomes" id="UP000275078"/>
    </source>
</evidence>
<dbReference type="AlphaFoldDB" id="A0A3N4HW70"/>
<dbReference type="Proteomes" id="UP000275078">
    <property type="component" value="Unassembled WGS sequence"/>
</dbReference>
<accession>A0A3N4HW70</accession>
<gene>
    <name evidence="1" type="ORF">BJ508DRAFT_416686</name>
</gene>
<name>A0A3N4HW70_ASCIM</name>
<dbReference type="EMBL" id="ML119716">
    <property type="protein sequence ID" value="RPA78045.1"/>
    <property type="molecule type" value="Genomic_DNA"/>
</dbReference>
<organism evidence="1 2">
    <name type="scientific">Ascobolus immersus RN42</name>
    <dbReference type="NCBI Taxonomy" id="1160509"/>
    <lineage>
        <taxon>Eukaryota</taxon>
        <taxon>Fungi</taxon>
        <taxon>Dikarya</taxon>
        <taxon>Ascomycota</taxon>
        <taxon>Pezizomycotina</taxon>
        <taxon>Pezizomycetes</taxon>
        <taxon>Pezizales</taxon>
        <taxon>Ascobolaceae</taxon>
        <taxon>Ascobolus</taxon>
    </lineage>
</organism>